<reference evidence="17 18" key="1">
    <citation type="submission" date="2012-01" db="EMBL/GenBank/DDBJ databases">
        <title>Improved High-Quality Draft sequence of Saccharomonospora xinjiangensis XJ-54.</title>
        <authorList>
            <consortium name="US DOE Joint Genome Institute"/>
            <person name="Lucas S."/>
            <person name="Han J."/>
            <person name="Lapidus A."/>
            <person name="Cheng J.-F."/>
            <person name="Goodwin L."/>
            <person name="Pitluck S."/>
            <person name="Peters L."/>
            <person name="Mikhailova N."/>
            <person name="Teshima H."/>
            <person name="Detter J.C."/>
            <person name="Han C."/>
            <person name="Tapia R."/>
            <person name="Land M."/>
            <person name="Hauser L."/>
            <person name="Kyrpides N."/>
            <person name="Ivanova N."/>
            <person name="Pagani I."/>
            <person name="Brambilla E.-M."/>
            <person name="Klenk H.-P."/>
            <person name="Woyke T."/>
        </authorList>
    </citation>
    <scope>NUCLEOTIDE SEQUENCE [LARGE SCALE GENOMIC DNA]</scope>
    <source>
        <strain evidence="17 18">XJ-54</strain>
    </source>
</reference>
<dbReference type="FunFam" id="1.10.490.10:FF:000003">
    <property type="entry name" value="Flavohemoprotein"/>
    <property type="match status" value="1"/>
</dbReference>
<gene>
    <name evidence="17" type="ORF">SacxiDRAFT_2706</name>
</gene>
<dbReference type="CDD" id="cd06184">
    <property type="entry name" value="flavohem_like_fad_nad_binding"/>
    <property type="match status" value="1"/>
</dbReference>
<dbReference type="OrthoDB" id="9801223at2"/>
<evidence type="ECO:0000256" key="3">
    <source>
        <dbReference type="ARBA" id="ARBA00012229"/>
    </source>
</evidence>
<keyword evidence="14" id="KW-0813">Transport</keyword>
<name>I0V472_9PSEU</name>
<dbReference type="InterPro" id="IPR001433">
    <property type="entry name" value="OxRdtase_FAD/NAD-bd"/>
</dbReference>
<dbReference type="PROSITE" id="PS51384">
    <property type="entry name" value="FAD_FR"/>
    <property type="match status" value="1"/>
</dbReference>
<dbReference type="GO" id="GO:0071500">
    <property type="term" value="P:cellular response to nitrosative stress"/>
    <property type="evidence" value="ECO:0007669"/>
    <property type="project" value="TreeGrafter"/>
</dbReference>
<keyword evidence="10" id="KW-0411">Iron-sulfur</keyword>
<dbReference type="GO" id="GO:0008941">
    <property type="term" value="F:nitric oxide dioxygenase NAD(P)H activity"/>
    <property type="evidence" value="ECO:0007669"/>
    <property type="project" value="UniProtKB-EC"/>
</dbReference>
<feature type="domain" description="Globin" evidence="15">
    <location>
        <begin position="1"/>
        <end position="140"/>
    </location>
</feature>
<comment type="similarity">
    <text evidence="14">Belongs to the globin family.</text>
</comment>
<evidence type="ECO:0000313" key="17">
    <source>
        <dbReference type="EMBL" id="EID54925.1"/>
    </source>
</evidence>
<evidence type="ECO:0000256" key="6">
    <source>
        <dbReference type="ARBA" id="ARBA00022714"/>
    </source>
</evidence>
<evidence type="ECO:0000256" key="5">
    <source>
        <dbReference type="ARBA" id="ARBA00022621"/>
    </source>
</evidence>
<dbReference type="Pfam" id="PF00175">
    <property type="entry name" value="NAD_binding_1"/>
    <property type="match status" value="1"/>
</dbReference>
<accession>I0V472</accession>
<dbReference type="PANTHER" id="PTHR43396:SF3">
    <property type="entry name" value="FLAVOHEMOPROTEIN"/>
    <property type="match status" value="1"/>
</dbReference>
<comment type="catalytic activity">
    <reaction evidence="12">
        <text>2 nitric oxide + NADH + 2 O2 = 2 nitrate + NAD(+) + H(+)</text>
        <dbReference type="Rhea" id="RHEA:19469"/>
        <dbReference type="ChEBI" id="CHEBI:15378"/>
        <dbReference type="ChEBI" id="CHEBI:15379"/>
        <dbReference type="ChEBI" id="CHEBI:16480"/>
        <dbReference type="ChEBI" id="CHEBI:17632"/>
        <dbReference type="ChEBI" id="CHEBI:57540"/>
        <dbReference type="ChEBI" id="CHEBI:57945"/>
        <dbReference type="EC" id="1.14.12.17"/>
    </reaction>
</comment>
<comment type="similarity">
    <text evidence="2">In the C-terminal section; belongs to the flavoprotein pyridine nucleotide cytochrome reductase family.</text>
</comment>
<dbReference type="Pfam" id="PF00042">
    <property type="entry name" value="Globin"/>
    <property type="match status" value="1"/>
</dbReference>
<dbReference type="eggNOG" id="COG1017">
    <property type="taxonomic scope" value="Bacteria"/>
</dbReference>
<keyword evidence="8" id="KW-0521">NADP</keyword>
<proteinExistence type="inferred from homology"/>
<comment type="cofactor">
    <cofactor evidence="1">
        <name>heme b</name>
        <dbReference type="ChEBI" id="CHEBI:60344"/>
    </cofactor>
</comment>
<evidence type="ECO:0000256" key="4">
    <source>
        <dbReference type="ARBA" id="ARBA00022617"/>
    </source>
</evidence>
<dbReference type="SUPFAM" id="SSF63380">
    <property type="entry name" value="Riboflavin synthase domain-like"/>
    <property type="match status" value="1"/>
</dbReference>
<evidence type="ECO:0000259" key="16">
    <source>
        <dbReference type="PROSITE" id="PS51384"/>
    </source>
</evidence>
<dbReference type="PRINTS" id="PR00410">
    <property type="entry name" value="PHEHYDRXLASE"/>
</dbReference>
<evidence type="ECO:0000256" key="11">
    <source>
        <dbReference type="ARBA" id="ARBA00023027"/>
    </source>
</evidence>
<dbReference type="EC" id="1.14.12.17" evidence="3"/>
<dbReference type="PRINTS" id="PR00371">
    <property type="entry name" value="FPNCR"/>
</dbReference>
<keyword evidence="5 14" id="KW-0561">Oxygen transport</keyword>
<dbReference type="InterPro" id="IPR000971">
    <property type="entry name" value="Globin"/>
</dbReference>
<dbReference type="Gene3D" id="3.40.50.80">
    <property type="entry name" value="Nucleotide-binding domain of ferredoxin-NADP reductase (FNR) module"/>
    <property type="match status" value="1"/>
</dbReference>
<feature type="domain" description="FAD-binding FR-type" evidence="16">
    <location>
        <begin position="152"/>
        <end position="262"/>
    </location>
</feature>
<dbReference type="GO" id="GO:0005344">
    <property type="term" value="F:oxygen carrier activity"/>
    <property type="evidence" value="ECO:0007669"/>
    <property type="project" value="UniProtKB-KW"/>
</dbReference>
<dbReference type="EMBL" id="JH636049">
    <property type="protein sequence ID" value="EID54925.1"/>
    <property type="molecule type" value="Genomic_DNA"/>
</dbReference>
<dbReference type="GO" id="GO:0046210">
    <property type="term" value="P:nitric oxide catabolic process"/>
    <property type="evidence" value="ECO:0007669"/>
    <property type="project" value="TreeGrafter"/>
</dbReference>
<dbReference type="AlphaFoldDB" id="I0V472"/>
<dbReference type="STRING" id="882086.SacxiDRAFT_2706"/>
<dbReference type="Proteomes" id="UP000004691">
    <property type="component" value="Unassembled WGS sequence"/>
</dbReference>
<keyword evidence="9" id="KW-0408">Iron</keyword>
<dbReference type="Gene3D" id="1.10.490.10">
    <property type="entry name" value="Globins"/>
    <property type="match status" value="1"/>
</dbReference>
<evidence type="ECO:0000256" key="14">
    <source>
        <dbReference type="RuleBase" id="RU000356"/>
    </source>
</evidence>
<evidence type="ECO:0000256" key="1">
    <source>
        <dbReference type="ARBA" id="ARBA00001970"/>
    </source>
</evidence>
<evidence type="ECO:0000256" key="13">
    <source>
        <dbReference type="ARBA" id="ARBA00049433"/>
    </source>
</evidence>
<evidence type="ECO:0000256" key="12">
    <source>
        <dbReference type="ARBA" id="ARBA00048649"/>
    </source>
</evidence>
<evidence type="ECO:0000256" key="10">
    <source>
        <dbReference type="ARBA" id="ARBA00023014"/>
    </source>
</evidence>
<dbReference type="InterPro" id="IPR017938">
    <property type="entry name" value="Riboflavin_synthase-like_b-brl"/>
</dbReference>
<dbReference type="InterPro" id="IPR008333">
    <property type="entry name" value="Cbr1-like_FAD-bd_dom"/>
</dbReference>
<organism evidence="17 18">
    <name type="scientific">Saccharomonospora xinjiangensis XJ-54</name>
    <dbReference type="NCBI Taxonomy" id="882086"/>
    <lineage>
        <taxon>Bacteria</taxon>
        <taxon>Bacillati</taxon>
        <taxon>Actinomycetota</taxon>
        <taxon>Actinomycetes</taxon>
        <taxon>Pseudonocardiales</taxon>
        <taxon>Pseudonocardiaceae</taxon>
        <taxon>Saccharomonospora</taxon>
    </lineage>
</organism>
<comment type="catalytic activity">
    <reaction evidence="13">
        <text>2 nitric oxide + NADPH + 2 O2 = 2 nitrate + NADP(+) + H(+)</text>
        <dbReference type="Rhea" id="RHEA:19465"/>
        <dbReference type="ChEBI" id="CHEBI:15378"/>
        <dbReference type="ChEBI" id="CHEBI:15379"/>
        <dbReference type="ChEBI" id="CHEBI:16480"/>
        <dbReference type="ChEBI" id="CHEBI:17632"/>
        <dbReference type="ChEBI" id="CHEBI:57783"/>
        <dbReference type="ChEBI" id="CHEBI:58349"/>
        <dbReference type="EC" id="1.14.12.17"/>
    </reaction>
</comment>
<evidence type="ECO:0000259" key="15">
    <source>
        <dbReference type="PROSITE" id="PS01033"/>
    </source>
</evidence>
<dbReference type="SUPFAM" id="SSF46458">
    <property type="entry name" value="Globin-like"/>
    <property type="match status" value="1"/>
</dbReference>
<dbReference type="InterPro" id="IPR039261">
    <property type="entry name" value="FNR_nucleotide-bd"/>
</dbReference>
<dbReference type="GO" id="GO:0071949">
    <property type="term" value="F:FAD binding"/>
    <property type="evidence" value="ECO:0007669"/>
    <property type="project" value="TreeGrafter"/>
</dbReference>
<dbReference type="PANTHER" id="PTHR43396">
    <property type="entry name" value="FLAVOHEMOPROTEIN"/>
    <property type="match status" value="1"/>
</dbReference>
<evidence type="ECO:0000256" key="2">
    <source>
        <dbReference type="ARBA" id="ARBA00006401"/>
    </source>
</evidence>
<dbReference type="GO" id="GO:0051537">
    <property type="term" value="F:2 iron, 2 sulfur cluster binding"/>
    <property type="evidence" value="ECO:0007669"/>
    <property type="project" value="UniProtKB-KW"/>
</dbReference>
<dbReference type="GO" id="GO:0019825">
    <property type="term" value="F:oxygen binding"/>
    <property type="evidence" value="ECO:0007669"/>
    <property type="project" value="InterPro"/>
</dbReference>
<dbReference type="RefSeq" id="WP_006239071.1">
    <property type="nucleotide sequence ID" value="NZ_JH636049.1"/>
</dbReference>
<keyword evidence="6" id="KW-0001">2Fe-2S</keyword>
<evidence type="ECO:0000256" key="9">
    <source>
        <dbReference type="ARBA" id="ARBA00023004"/>
    </source>
</evidence>
<keyword evidence="18" id="KW-1185">Reference proteome</keyword>
<dbReference type="GO" id="GO:0020037">
    <property type="term" value="F:heme binding"/>
    <property type="evidence" value="ECO:0007669"/>
    <property type="project" value="InterPro"/>
</dbReference>
<keyword evidence="7" id="KW-0479">Metal-binding</keyword>
<dbReference type="Gene3D" id="2.40.30.10">
    <property type="entry name" value="Translation factors"/>
    <property type="match status" value="1"/>
</dbReference>
<dbReference type="PROSITE" id="PS01033">
    <property type="entry name" value="GLOBIN"/>
    <property type="match status" value="1"/>
</dbReference>
<dbReference type="GO" id="GO:0046872">
    <property type="term" value="F:metal ion binding"/>
    <property type="evidence" value="ECO:0007669"/>
    <property type="project" value="UniProtKB-KW"/>
</dbReference>
<evidence type="ECO:0000256" key="7">
    <source>
        <dbReference type="ARBA" id="ARBA00022723"/>
    </source>
</evidence>
<dbReference type="SUPFAM" id="SSF52343">
    <property type="entry name" value="Ferredoxin reductase-like, C-terminal NADP-linked domain"/>
    <property type="match status" value="1"/>
</dbReference>
<keyword evidence="11" id="KW-0520">NAD</keyword>
<dbReference type="InterPro" id="IPR009050">
    <property type="entry name" value="Globin-like_sf"/>
</dbReference>
<dbReference type="HOGENOM" id="CLU_003827_12_0_11"/>
<evidence type="ECO:0000256" key="8">
    <source>
        <dbReference type="ARBA" id="ARBA00022857"/>
    </source>
</evidence>
<dbReference type="InterPro" id="IPR012292">
    <property type="entry name" value="Globin/Proto"/>
</dbReference>
<dbReference type="InterPro" id="IPR017927">
    <property type="entry name" value="FAD-bd_FR_type"/>
</dbReference>
<evidence type="ECO:0000313" key="18">
    <source>
        <dbReference type="Proteomes" id="UP000004691"/>
    </source>
</evidence>
<keyword evidence="4 14" id="KW-0349">Heme</keyword>
<sequence>MLSADSDRVIRATLPVVRDHGPQITSRFYTDMFAAHPELLDLFNLANQANGDQQRALAAAVVAFAEHLVGEREVDFAPIAERIAHKHVSLGVQPGQYTIVGRHLLGAVGAVLGDAVTEEVRRAWDEVYWLCACELIAAEARLYQRAEVEPASPWRSWRVAKRVEEAEDVVSFTLVPDDGGPVPDFQPGQYVSVAVTLPDGRRQPRQYSLSQGPGRGSLRITVRRVRGVDGAPDGLVSNFLVDQVEADDTLLVGPVAGDVVLDPSDDPIVLISAGIGITPMAGMLDHIGRTQPFREVVAAHADRSPERHALLADVAHAGAQLRSFRQLVWYEDGATGEARPGRIDVEQLPLPENALVYLCGPMPFMAQVRAGLRKRGVPAERIFTEVFGTGMLSDDATA</sequence>
<protein>
    <recommendedName>
        <fullName evidence="3">nitric oxide dioxygenase</fullName>
        <ecNumber evidence="3">1.14.12.17</ecNumber>
    </recommendedName>
</protein>
<dbReference type="eggNOG" id="COG1018">
    <property type="taxonomic scope" value="Bacteria"/>
</dbReference>
<dbReference type="Pfam" id="PF00970">
    <property type="entry name" value="FAD_binding_6"/>
    <property type="match status" value="1"/>
</dbReference>
<dbReference type="InterPro" id="IPR001709">
    <property type="entry name" value="Flavoprot_Pyr_Nucl_cyt_Rdtase"/>
</dbReference>